<gene>
    <name evidence="1" type="ORF">JF76_11280</name>
</gene>
<organism evidence="1 2">
    <name type="scientific">Lactobacillus kullabergensis</name>
    <dbReference type="NCBI Taxonomy" id="1218493"/>
    <lineage>
        <taxon>Bacteria</taxon>
        <taxon>Bacillati</taxon>
        <taxon>Bacillota</taxon>
        <taxon>Bacilli</taxon>
        <taxon>Lactobacillales</taxon>
        <taxon>Lactobacillaceae</taxon>
        <taxon>Lactobacillus</taxon>
    </lineage>
</organism>
<protein>
    <submittedName>
        <fullName evidence="1">Uncharacterized protein</fullName>
    </submittedName>
</protein>
<name>A0A0F4L9X2_9LACO</name>
<reference evidence="1 2" key="1">
    <citation type="submission" date="2014-12" db="EMBL/GenBank/DDBJ databases">
        <title>Comparative genomics of the lactic acid bacteria isolated from the honey bee gut.</title>
        <authorList>
            <person name="Ellegaard K.M."/>
            <person name="Tamarit D."/>
            <person name="Javelind E."/>
            <person name="Olofsson T."/>
            <person name="Andersson S.G."/>
            <person name="Vasquez A."/>
        </authorList>
    </citation>
    <scope>NUCLEOTIDE SEQUENCE [LARGE SCALE GENOMIC DNA]</scope>
    <source>
        <strain evidence="1 2">Biut2</strain>
    </source>
</reference>
<dbReference type="PATRIC" id="fig|1218493.3.peg.1186"/>
<dbReference type="STRING" id="1218493.JF76_11280"/>
<dbReference type="Proteomes" id="UP000033533">
    <property type="component" value="Unassembled WGS sequence"/>
</dbReference>
<comment type="caution">
    <text evidence="1">The sequence shown here is derived from an EMBL/GenBank/DDBJ whole genome shotgun (WGS) entry which is preliminary data.</text>
</comment>
<dbReference type="EMBL" id="JXBY01000020">
    <property type="protein sequence ID" value="KJY55044.1"/>
    <property type="molecule type" value="Genomic_DNA"/>
</dbReference>
<dbReference type="AlphaFoldDB" id="A0A0F4L9X2"/>
<dbReference type="HOGENOM" id="CLU_3081179_0_0_9"/>
<evidence type="ECO:0000313" key="2">
    <source>
        <dbReference type="Proteomes" id="UP000033533"/>
    </source>
</evidence>
<proteinExistence type="predicted"/>
<evidence type="ECO:0000313" key="1">
    <source>
        <dbReference type="EMBL" id="KJY55044.1"/>
    </source>
</evidence>
<accession>A0A0F4L9X2</accession>
<sequence>MLSCPKGYKYWCKNGSDLTIKPDAPCWVKKEFKNYIRLFKENGKPDKNGIIRYY</sequence>